<organism evidence="2 3">
    <name type="scientific">Thalassotalea euphylliae</name>
    <dbReference type="NCBI Taxonomy" id="1655234"/>
    <lineage>
        <taxon>Bacteria</taxon>
        <taxon>Pseudomonadati</taxon>
        <taxon>Pseudomonadota</taxon>
        <taxon>Gammaproteobacteria</taxon>
        <taxon>Alteromonadales</taxon>
        <taxon>Colwelliaceae</taxon>
        <taxon>Thalassotalea</taxon>
    </lineage>
</organism>
<keyword evidence="1" id="KW-0732">Signal</keyword>
<reference evidence="3" key="1">
    <citation type="submission" date="2018-08" db="EMBL/GenBank/DDBJ databases">
        <title>Thalassotalea euphylliae genome.</title>
        <authorList>
            <person name="Summers S."/>
            <person name="Rice S.A."/>
            <person name="Freckelton M.L."/>
            <person name="Nedved B.T."/>
            <person name="Hadfield M.G."/>
        </authorList>
    </citation>
    <scope>NUCLEOTIDE SEQUENCE [LARGE SCALE GENOMIC DNA]</scope>
    <source>
        <strain evidence="3">H3</strain>
    </source>
</reference>
<name>A0A3E0TZQ8_9GAMM</name>
<keyword evidence="3" id="KW-1185">Reference proteome</keyword>
<sequence>MRISIVLVLTVLFSFSAPSLAAKFSAEAMINECLSDNISQQQQVGCQGFFYGLISKKQALLAPVKSKGLVDRAYNSRTSTSNYSVVKTRKYGMDQVCLPDDIDYQTFKSVLKKAAINYNAQLDVESVTDILARHYSCK</sequence>
<comment type="caution">
    <text evidence="2">The sequence shown here is derived from an EMBL/GenBank/DDBJ whole genome shotgun (WGS) entry which is preliminary data.</text>
</comment>
<evidence type="ECO:0000256" key="1">
    <source>
        <dbReference type="SAM" id="SignalP"/>
    </source>
</evidence>
<evidence type="ECO:0000313" key="2">
    <source>
        <dbReference type="EMBL" id="REL29863.1"/>
    </source>
</evidence>
<dbReference type="RefSeq" id="WP_116013912.1">
    <property type="nucleotide sequence ID" value="NZ_QUOT01000001.1"/>
</dbReference>
<evidence type="ECO:0000313" key="3">
    <source>
        <dbReference type="Proteomes" id="UP000256899"/>
    </source>
</evidence>
<accession>A0A3E0TZQ8</accession>
<dbReference type="AlphaFoldDB" id="A0A3E0TZQ8"/>
<dbReference type="EMBL" id="QUOT01000001">
    <property type="protein sequence ID" value="REL29863.1"/>
    <property type="molecule type" value="Genomic_DNA"/>
</dbReference>
<proteinExistence type="predicted"/>
<feature type="chain" id="PRO_5017585720" description="Rap1a immunity protein domain-containing protein" evidence="1">
    <location>
        <begin position="22"/>
        <end position="138"/>
    </location>
</feature>
<protein>
    <recommendedName>
        <fullName evidence="4">Rap1a immunity protein domain-containing protein</fullName>
    </recommendedName>
</protein>
<gene>
    <name evidence="2" type="ORF">DXX94_03610</name>
</gene>
<dbReference type="Proteomes" id="UP000256899">
    <property type="component" value="Unassembled WGS sequence"/>
</dbReference>
<evidence type="ECO:0008006" key="4">
    <source>
        <dbReference type="Google" id="ProtNLM"/>
    </source>
</evidence>
<feature type="signal peptide" evidence="1">
    <location>
        <begin position="1"/>
        <end position="21"/>
    </location>
</feature>